<dbReference type="SFLD" id="SFLDG00358">
    <property type="entry name" value="Main_(cytGST)"/>
    <property type="match status" value="1"/>
</dbReference>
<dbReference type="InterPro" id="IPR036249">
    <property type="entry name" value="Thioredoxin-like_sf"/>
</dbReference>
<feature type="domain" description="GST N-terminal" evidence="1">
    <location>
        <begin position="1"/>
        <end position="81"/>
    </location>
</feature>
<dbReference type="PANTHER" id="PTHR44051:SF8">
    <property type="entry name" value="GLUTATHIONE S-TRANSFERASE GSTA"/>
    <property type="match status" value="1"/>
</dbReference>
<keyword evidence="3" id="KW-1185">Reference proteome</keyword>
<dbReference type="RefSeq" id="WP_386075839.1">
    <property type="nucleotide sequence ID" value="NZ_JBHTJT010000032.1"/>
</dbReference>
<sequence>MRKLYHGPTSVCSQKVRVALAEIGLDYESQMLDLQKGDQFAPAYMRLNPEAVVPTLIDRDLVLVESSLIAEYLDKTYNGSAFMPDDPGLEMRVRHWLLRCLAVHAAINTLSFSTFMRDKALETKSLKEIEAAISRMPDPVLRAKRRDLYANALKSDHVAQALRHLLRTFEDMSEHIGGGAWVSGPAFGLADIGLVSYIDRLDRLGFSGLWTDDFPMIATWLDAMRARTSYAVAIAEFIPEATALAQRAGGAVHWPMLALRWRETIAESERSTAAS</sequence>
<dbReference type="CDD" id="cd00299">
    <property type="entry name" value="GST_C_family"/>
    <property type="match status" value="1"/>
</dbReference>
<dbReference type="SUPFAM" id="SSF47616">
    <property type="entry name" value="GST C-terminal domain-like"/>
    <property type="match status" value="1"/>
</dbReference>
<dbReference type="SUPFAM" id="SSF52833">
    <property type="entry name" value="Thioredoxin-like"/>
    <property type="match status" value="1"/>
</dbReference>
<proteinExistence type="predicted"/>
<dbReference type="PANTHER" id="PTHR44051">
    <property type="entry name" value="GLUTATHIONE S-TRANSFERASE-RELATED"/>
    <property type="match status" value="1"/>
</dbReference>
<evidence type="ECO:0000259" key="1">
    <source>
        <dbReference type="PROSITE" id="PS50404"/>
    </source>
</evidence>
<accession>A0ABW3ISF2</accession>
<dbReference type="PROSITE" id="PS50404">
    <property type="entry name" value="GST_NTER"/>
    <property type="match status" value="1"/>
</dbReference>
<dbReference type="Pfam" id="PF13410">
    <property type="entry name" value="GST_C_2"/>
    <property type="match status" value="1"/>
</dbReference>
<gene>
    <name evidence="2" type="ORF">ACFQ2S_15615</name>
</gene>
<dbReference type="EMBL" id="JBHTJT010000032">
    <property type="protein sequence ID" value="MFD0981072.1"/>
    <property type="molecule type" value="Genomic_DNA"/>
</dbReference>
<reference evidence="3" key="1">
    <citation type="journal article" date="2019" name="Int. J. Syst. Evol. Microbiol.">
        <title>The Global Catalogue of Microorganisms (GCM) 10K type strain sequencing project: providing services to taxonomists for standard genome sequencing and annotation.</title>
        <authorList>
            <consortium name="The Broad Institute Genomics Platform"/>
            <consortium name="The Broad Institute Genome Sequencing Center for Infectious Disease"/>
            <person name="Wu L."/>
            <person name="Ma J."/>
        </authorList>
    </citation>
    <scope>NUCLEOTIDE SEQUENCE [LARGE SCALE GENOMIC DNA]</scope>
    <source>
        <strain evidence="3">CCUG 60524</strain>
    </source>
</reference>
<dbReference type="SFLD" id="SFLDS00019">
    <property type="entry name" value="Glutathione_Transferase_(cytos"/>
    <property type="match status" value="1"/>
</dbReference>
<dbReference type="InterPro" id="IPR004045">
    <property type="entry name" value="Glutathione_S-Trfase_N"/>
</dbReference>
<name>A0ABW3ISF2_9RHOB</name>
<evidence type="ECO:0000313" key="3">
    <source>
        <dbReference type="Proteomes" id="UP001597108"/>
    </source>
</evidence>
<dbReference type="InterPro" id="IPR036282">
    <property type="entry name" value="Glutathione-S-Trfase_C_sf"/>
</dbReference>
<dbReference type="InterPro" id="IPR040079">
    <property type="entry name" value="Glutathione_S-Trfase"/>
</dbReference>
<organism evidence="2 3">
    <name type="scientific">Tropicimonas aquimaris</name>
    <dbReference type="NCBI Taxonomy" id="914152"/>
    <lineage>
        <taxon>Bacteria</taxon>
        <taxon>Pseudomonadati</taxon>
        <taxon>Pseudomonadota</taxon>
        <taxon>Alphaproteobacteria</taxon>
        <taxon>Rhodobacterales</taxon>
        <taxon>Roseobacteraceae</taxon>
        <taxon>Tropicimonas</taxon>
    </lineage>
</organism>
<dbReference type="Gene3D" id="3.40.30.10">
    <property type="entry name" value="Glutaredoxin"/>
    <property type="match status" value="1"/>
</dbReference>
<dbReference type="Pfam" id="PF02798">
    <property type="entry name" value="GST_N"/>
    <property type="match status" value="1"/>
</dbReference>
<dbReference type="Proteomes" id="UP001597108">
    <property type="component" value="Unassembled WGS sequence"/>
</dbReference>
<protein>
    <submittedName>
        <fullName evidence="2">Glutathione S-transferase family protein</fullName>
    </submittedName>
</protein>
<comment type="caution">
    <text evidence="2">The sequence shown here is derived from an EMBL/GenBank/DDBJ whole genome shotgun (WGS) entry which is preliminary data.</text>
</comment>
<dbReference type="CDD" id="cd00570">
    <property type="entry name" value="GST_N_family"/>
    <property type="match status" value="1"/>
</dbReference>
<dbReference type="Gene3D" id="1.20.1050.10">
    <property type="match status" value="1"/>
</dbReference>
<evidence type="ECO:0000313" key="2">
    <source>
        <dbReference type="EMBL" id="MFD0981072.1"/>
    </source>
</evidence>